<protein>
    <submittedName>
        <fullName evidence="2">VOC family protein</fullName>
    </submittedName>
</protein>
<comment type="caution">
    <text evidence="2">The sequence shown here is derived from an EMBL/GenBank/DDBJ whole genome shotgun (WGS) entry which is preliminary data.</text>
</comment>
<dbReference type="PANTHER" id="PTHR33993:SF14">
    <property type="entry name" value="GB|AAF24581.1"/>
    <property type="match status" value="1"/>
</dbReference>
<accession>A0A938BQH6</accession>
<name>A0A938BQH6_UNCEI</name>
<dbReference type="SUPFAM" id="SSF54593">
    <property type="entry name" value="Glyoxalase/Bleomycin resistance protein/Dihydroxybiphenyl dioxygenase"/>
    <property type="match status" value="1"/>
</dbReference>
<dbReference type="InterPro" id="IPR037523">
    <property type="entry name" value="VOC_core"/>
</dbReference>
<dbReference type="PROSITE" id="PS51819">
    <property type="entry name" value="VOC"/>
    <property type="match status" value="1"/>
</dbReference>
<dbReference type="CDD" id="cd07247">
    <property type="entry name" value="SgaA_N_like"/>
    <property type="match status" value="1"/>
</dbReference>
<dbReference type="AlphaFoldDB" id="A0A938BQH6"/>
<dbReference type="InterPro" id="IPR029068">
    <property type="entry name" value="Glyas_Bleomycin-R_OHBP_Dase"/>
</dbReference>
<sequence length="131" mass="13751">MKEYQDIYKTAGAFSWTELMTSDPRAATEFYGALFGWTFGTMSMGQGDYHVVKIGDTSIGGIMATPPQAQGMPPAWGAYVTVASADAAAEKCTSLGGKVLAGPMDIPSVGRFAVLQDPQGAVFHVIAYASS</sequence>
<reference evidence="2" key="1">
    <citation type="submission" date="2019-03" db="EMBL/GenBank/DDBJ databases">
        <title>Lake Tanganyika Metagenome-Assembled Genomes (MAGs).</title>
        <authorList>
            <person name="Tran P."/>
        </authorList>
    </citation>
    <scope>NUCLEOTIDE SEQUENCE</scope>
    <source>
        <strain evidence="2">M_DeepCast_400m_m2_100</strain>
    </source>
</reference>
<feature type="domain" description="VOC" evidence="1">
    <location>
        <begin position="13"/>
        <end position="128"/>
    </location>
</feature>
<evidence type="ECO:0000313" key="2">
    <source>
        <dbReference type="EMBL" id="MBM3317177.1"/>
    </source>
</evidence>
<organism evidence="2 3">
    <name type="scientific">Eiseniibacteriota bacterium</name>
    <dbReference type="NCBI Taxonomy" id="2212470"/>
    <lineage>
        <taxon>Bacteria</taxon>
        <taxon>Candidatus Eiseniibacteriota</taxon>
    </lineage>
</organism>
<dbReference type="Gene3D" id="3.10.180.10">
    <property type="entry name" value="2,3-Dihydroxybiphenyl 1,2-Dioxygenase, domain 1"/>
    <property type="match status" value="1"/>
</dbReference>
<dbReference type="PANTHER" id="PTHR33993">
    <property type="entry name" value="GLYOXALASE-RELATED"/>
    <property type="match status" value="1"/>
</dbReference>
<dbReference type="InterPro" id="IPR004360">
    <property type="entry name" value="Glyas_Fos-R_dOase_dom"/>
</dbReference>
<dbReference type="EMBL" id="VGIY01000085">
    <property type="protein sequence ID" value="MBM3317177.1"/>
    <property type="molecule type" value="Genomic_DNA"/>
</dbReference>
<gene>
    <name evidence="2" type="ORF">FJY75_04925</name>
</gene>
<dbReference type="InterPro" id="IPR052164">
    <property type="entry name" value="Anthracycline_SecMetBiosynth"/>
</dbReference>
<dbReference type="Pfam" id="PF00903">
    <property type="entry name" value="Glyoxalase"/>
    <property type="match status" value="1"/>
</dbReference>
<evidence type="ECO:0000313" key="3">
    <source>
        <dbReference type="Proteomes" id="UP000748308"/>
    </source>
</evidence>
<evidence type="ECO:0000259" key="1">
    <source>
        <dbReference type="PROSITE" id="PS51819"/>
    </source>
</evidence>
<dbReference type="Proteomes" id="UP000748308">
    <property type="component" value="Unassembled WGS sequence"/>
</dbReference>
<proteinExistence type="predicted"/>